<protein>
    <submittedName>
        <fullName evidence="1">Uncharacterized protein</fullName>
    </submittedName>
</protein>
<dbReference type="Proteomes" id="UP000706124">
    <property type="component" value="Unassembled WGS sequence"/>
</dbReference>
<comment type="caution">
    <text evidence="1">The sequence shown here is derived from an EMBL/GenBank/DDBJ whole genome shotgun (WGS) entry which is preliminary data.</text>
</comment>
<dbReference type="EMBL" id="SRPO01000094">
    <property type="protein sequence ID" value="KAG5941574.1"/>
    <property type="molecule type" value="Genomic_DNA"/>
</dbReference>
<gene>
    <name evidence="1" type="ORF">E4U60_007832</name>
</gene>
<sequence>MAYYFRLAARCIPGRYRGAGMEAEHEDGTMVSAQSVQAECRPSAGRVQAKCQVFQVFQMSDLSDNYPIPDAGGWRLADGWRWLVAEVRRREQLQGLASGASSARSGMWQCESSA</sequence>
<proteinExistence type="predicted"/>
<evidence type="ECO:0000313" key="1">
    <source>
        <dbReference type="EMBL" id="KAG5941574.1"/>
    </source>
</evidence>
<name>A0A9P7MEA0_9HYPO</name>
<organism evidence="1 2">
    <name type="scientific">Claviceps pazoutovae</name>
    <dbReference type="NCBI Taxonomy" id="1649127"/>
    <lineage>
        <taxon>Eukaryota</taxon>
        <taxon>Fungi</taxon>
        <taxon>Dikarya</taxon>
        <taxon>Ascomycota</taxon>
        <taxon>Pezizomycotina</taxon>
        <taxon>Sordariomycetes</taxon>
        <taxon>Hypocreomycetidae</taxon>
        <taxon>Hypocreales</taxon>
        <taxon>Clavicipitaceae</taxon>
        <taxon>Claviceps</taxon>
    </lineage>
</organism>
<accession>A0A9P7MEA0</accession>
<evidence type="ECO:0000313" key="2">
    <source>
        <dbReference type="Proteomes" id="UP000706124"/>
    </source>
</evidence>
<dbReference type="AlphaFoldDB" id="A0A9P7MEA0"/>
<reference evidence="1 2" key="1">
    <citation type="journal article" date="2020" name="bioRxiv">
        <title>Whole genome comparisons of ergot fungi reveals the divergence and evolution of species within the genus Claviceps are the result of varying mechanisms driving genome evolution and host range expansion.</title>
        <authorList>
            <person name="Wyka S.A."/>
            <person name="Mondo S.J."/>
            <person name="Liu M."/>
            <person name="Dettman J."/>
            <person name="Nalam V."/>
            <person name="Broders K.D."/>
        </authorList>
    </citation>
    <scope>NUCLEOTIDE SEQUENCE [LARGE SCALE GENOMIC DNA]</scope>
    <source>
        <strain evidence="1 2">CCC 1485</strain>
    </source>
</reference>
<keyword evidence="2" id="KW-1185">Reference proteome</keyword>